<protein>
    <recommendedName>
        <fullName evidence="5">Outer membrane efflux protein</fullName>
    </recommendedName>
</protein>
<dbReference type="Proteomes" id="UP001500582">
    <property type="component" value="Unassembled WGS sequence"/>
</dbReference>
<evidence type="ECO:0000313" key="3">
    <source>
        <dbReference type="EMBL" id="GAA4319310.1"/>
    </source>
</evidence>
<feature type="chain" id="PRO_5045313502" description="Outer membrane efflux protein" evidence="2">
    <location>
        <begin position="24"/>
        <end position="230"/>
    </location>
</feature>
<evidence type="ECO:0008006" key="5">
    <source>
        <dbReference type="Google" id="ProtNLM"/>
    </source>
</evidence>
<gene>
    <name evidence="3" type="ORF">GCM10023149_17950</name>
</gene>
<dbReference type="InterPro" id="IPR003423">
    <property type="entry name" value="OMP_efflux"/>
</dbReference>
<dbReference type="EMBL" id="BAABFT010000003">
    <property type="protein sequence ID" value="GAA4319310.1"/>
    <property type="molecule type" value="Genomic_DNA"/>
</dbReference>
<feature type="signal peptide" evidence="2">
    <location>
        <begin position="1"/>
        <end position="23"/>
    </location>
</feature>
<dbReference type="SUPFAM" id="SSF56954">
    <property type="entry name" value="Outer membrane efflux proteins (OEP)"/>
    <property type="match status" value="1"/>
</dbReference>
<name>A0ABP8G822_9SPHI</name>
<dbReference type="Pfam" id="PF02321">
    <property type="entry name" value="OEP"/>
    <property type="match status" value="1"/>
</dbReference>
<dbReference type="Gene3D" id="1.20.1600.10">
    <property type="entry name" value="Outer membrane efflux proteins (OEP)"/>
    <property type="match status" value="1"/>
</dbReference>
<sequence length="230" mass="26027">MKIKILSGFIIFLAISIQQRAFAQESIIQDVTDAYVEKLVEVAKTNFPRHKSFESKVDIAKANVSSARLSLFDALSVSYIYQPGNTTTIDPVNPSTSYFKGLQAGVFLNLGSLLRTPVNVRKAKSELQVAQNDQAEYDLTLATEVRKRYYLYVQRLAQLKLQTRSRQQAENAAKDMEYKYKKGEETFDAYNKILIQLTEHSESKISAEGNLFIAKADLEELLGQKLETIK</sequence>
<keyword evidence="4" id="KW-1185">Reference proteome</keyword>
<evidence type="ECO:0000313" key="4">
    <source>
        <dbReference type="Proteomes" id="UP001500582"/>
    </source>
</evidence>
<organism evidence="3 4">
    <name type="scientific">Mucilaginibacter gynuensis</name>
    <dbReference type="NCBI Taxonomy" id="1302236"/>
    <lineage>
        <taxon>Bacteria</taxon>
        <taxon>Pseudomonadati</taxon>
        <taxon>Bacteroidota</taxon>
        <taxon>Sphingobacteriia</taxon>
        <taxon>Sphingobacteriales</taxon>
        <taxon>Sphingobacteriaceae</taxon>
        <taxon>Mucilaginibacter</taxon>
    </lineage>
</organism>
<dbReference type="RefSeq" id="WP_345210697.1">
    <property type="nucleotide sequence ID" value="NZ_BAABFT010000003.1"/>
</dbReference>
<reference evidence="4" key="1">
    <citation type="journal article" date="2019" name="Int. J. Syst. Evol. Microbiol.">
        <title>The Global Catalogue of Microorganisms (GCM) 10K type strain sequencing project: providing services to taxonomists for standard genome sequencing and annotation.</title>
        <authorList>
            <consortium name="The Broad Institute Genomics Platform"/>
            <consortium name="The Broad Institute Genome Sequencing Center for Infectious Disease"/>
            <person name="Wu L."/>
            <person name="Ma J."/>
        </authorList>
    </citation>
    <scope>NUCLEOTIDE SEQUENCE [LARGE SCALE GENOMIC DNA]</scope>
    <source>
        <strain evidence="4">JCM 17705</strain>
    </source>
</reference>
<comment type="caution">
    <text evidence="3">The sequence shown here is derived from an EMBL/GenBank/DDBJ whole genome shotgun (WGS) entry which is preliminary data.</text>
</comment>
<evidence type="ECO:0000256" key="2">
    <source>
        <dbReference type="SAM" id="SignalP"/>
    </source>
</evidence>
<proteinExistence type="inferred from homology"/>
<keyword evidence="2" id="KW-0732">Signal</keyword>
<accession>A0ABP8G822</accession>
<evidence type="ECO:0000256" key="1">
    <source>
        <dbReference type="ARBA" id="ARBA00007613"/>
    </source>
</evidence>
<comment type="similarity">
    <text evidence="1">Belongs to the outer membrane factor (OMF) (TC 1.B.17) family.</text>
</comment>